<name>A0A1M7I241_RUMFL</name>
<evidence type="ECO:0000313" key="3">
    <source>
        <dbReference type="EMBL" id="SHM34709.1"/>
    </source>
</evidence>
<feature type="region of interest" description="Disordered" evidence="1">
    <location>
        <begin position="1"/>
        <end position="69"/>
    </location>
</feature>
<keyword evidence="2" id="KW-0472">Membrane</keyword>
<protein>
    <recommendedName>
        <fullName evidence="5">DUF4190 domain-containing protein</fullName>
    </recommendedName>
</protein>
<accession>A0A1M7I241</accession>
<dbReference type="AlphaFoldDB" id="A0A1M7I241"/>
<dbReference type="Proteomes" id="UP000184394">
    <property type="component" value="Unassembled WGS sequence"/>
</dbReference>
<keyword evidence="2" id="KW-0812">Transmembrane</keyword>
<reference evidence="3 4" key="1">
    <citation type="submission" date="2016-11" db="EMBL/GenBank/DDBJ databases">
        <authorList>
            <person name="Jaros S."/>
            <person name="Januszkiewicz K."/>
            <person name="Wedrychowicz H."/>
        </authorList>
    </citation>
    <scope>NUCLEOTIDE SEQUENCE [LARGE SCALE GENOMIC DNA]</scope>
    <source>
        <strain evidence="3 4">Y1</strain>
    </source>
</reference>
<evidence type="ECO:0000256" key="2">
    <source>
        <dbReference type="SAM" id="Phobius"/>
    </source>
</evidence>
<feature type="transmembrane region" description="Helical" evidence="2">
    <location>
        <begin position="103"/>
        <end position="136"/>
    </location>
</feature>
<evidence type="ECO:0000313" key="4">
    <source>
        <dbReference type="Proteomes" id="UP000184394"/>
    </source>
</evidence>
<dbReference type="OrthoDB" id="1822605at2"/>
<evidence type="ECO:0008006" key="5">
    <source>
        <dbReference type="Google" id="ProtNLM"/>
    </source>
</evidence>
<keyword evidence="2" id="KW-1133">Transmembrane helix</keyword>
<proteinExistence type="predicted"/>
<dbReference type="EMBL" id="FRCT01000003">
    <property type="protein sequence ID" value="SHM34709.1"/>
    <property type="molecule type" value="Genomic_DNA"/>
</dbReference>
<feature type="transmembrane region" description="Helical" evidence="2">
    <location>
        <begin position="148"/>
        <end position="170"/>
    </location>
</feature>
<gene>
    <name evidence="3" type="ORF">SAMN04487860_103235</name>
</gene>
<dbReference type="RefSeq" id="WP_072949462.1">
    <property type="nucleotide sequence ID" value="NZ_FRCT01000003.1"/>
</dbReference>
<evidence type="ECO:0000256" key="1">
    <source>
        <dbReference type="SAM" id="MobiDB-lite"/>
    </source>
</evidence>
<organism evidence="3 4">
    <name type="scientific">Ruminococcus flavefaciens</name>
    <dbReference type="NCBI Taxonomy" id="1265"/>
    <lineage>
        <taxon>Bacteria</taxon>
        <taxon>Bacillati</taxon>
        <taxon>Bacillota</taxon>
        <taxon>Clostridia</taxon>
        <taxon>Eubacteriales</taxon>
        <taxon>Oscillospiraceae</taxon>
        <taxon>Ruminococcus</taxon>
    </lineage>
</organism>
<sequence>MDDLNNYNNSDNNSQSDNSTDNNGYNNGYGNPNPFNNGNQYNGQNNGYINGNQYNNQNNGYNNGNPYNNGYNGNNPFTGNYNGYPQNMYNNNDGMPEQKGAGFAIASFVISLVNFVLCCTVLSVVTVPICLIFSIVSLVGKRKGKGFAIAGIIISVISGIFFAYYGYIFYKVGPDFIYFSENSTQIIEEYDRDGTIPERFEKYRDPKYDKYWDRMGYDSFDEFFDRFIKDQKRKNESGVTYDYERKNGTLYVSEGLLTTA</sequence>